<evidence type="ECO:0000313" key="1">
    <source>
        <dbReference type="EMBL" id="GAF88407.1"/>
    </source>
</evidence>
<evidence type="ECO:0008006" key="2">
    <source>
        <dbReference type="Google" id="ProtNLM"/>
    </source>
</evidence>
<name>X0TJT0_9ZZZZ</name>
<comment type="caution">
    <text evidence="1">The sequence shown here is derived from an EMBL/GenBank/DDBJ whole genome shotgun (WGS) entry which is preliminary data.</text>
</comment>
<feature type="non-terminal residue" evidence="1">
    <location>
        <position position="1"/>
    </location>
</feature>
<accession>X0TJT0</accession>
<dbReference type="EMBL" id="BARS01015249">
    <property type="protein sequence ID" value="GAF88407.1"/>
    <property type="molecule type" value="Genomic_DNA"/>
</dbReference>
<dbReference type="InterPro" id="IPR006059">
    <property type="entry name" value="SBP"/>
</dbReference>
<sequence length="259" mass="28338">PETWSEFMNVCAKLKENGITPVIVGNKELWPLGNWAGHIVGNAGGADLYDKVFTLKEDFANPDFIRAFGLFEEMAEKGYFNEGMNGMDADPGMMGFFQGFAAMHPIGSWLVPEALTSAPEDFRYSAFNTPAISWGKGEQPSIIGLSTGYMIHAESPNFDVAVSFLRFFTSLESQILQAEAGDFSSVKGVMEMAEIDPNTVLLAQIFRDAVTIFAPPDTGYPVEIADTFYQGAAFVAGGVKSAEEALEWVDAQLEARRQR</sequence>
<dbReference type="SUPFAM" id="SSF53850">
    <property type="entry name" value="Periplasmic binding protein-like II"/>
    <property type="match status" value="1"/>
</dbReference>
<dbReference type="Gene3D" id="3.40.190.10">
    <property type="entry name" value="Periplasmic binding protein-like II"/>
    <property type="match status" value="1"/>
</dbReference>
<organism evidence="1">
    <name type="scientific">marine sediment metagenome</name>
    <dbReference type="NCBI Taxonomy" id="412755"/>
    <lineage>
        <taxon>unclassified sequences</taxon>
        <taxon>metagenomes</taxon>
        <taxon>ecological metagenomes</taxon>
    </lineage>
</organism>
<dbReference type="AlphaFoldDB" id="X0TJT0"/>
<dbReference type="Pfam" id="PF01547">
    <property type="entry name" value="SBP_bac_1"/>
    <property type="match status" value="1"/>
</dbReference>
<gene>
    <name evidence="1" type="ORF">S01H1_25280</name>
</gene>
<proteinExistence type="predicted"/>
<reference evidence="1" key="1">
    <citation type="journal article" date="2014" name="Front. Microbiol.">
        <title>High frequency of phylogenetically diverse reductive dehalogenase-homologous genes in deep subseafloor sedimentary metagenomes.</title>
        <authorList>
            <person name="Kawai M."/>
            <person name="Futagami T."/>
            <person name="Toyoda A."/>
            <person name="Takaki Y."/>
            <person name="Nishi S."/>
            <person name="Hori S."/>
            <person name="Arai W."/>
            <person name="Tsubouchi T."/>
            <person name="Morono Y."/>
            <person name="Uchiyama I."/>
            <person name="Ito T."/>
            <person name="Fujiyama A."/>
            <person name="Inagaki F."/>
            <person name="Takami H."/>
        </authorList>
    </citation>
    <scope>NUCLEOTIDE SEQUENCE</scope>
    <source>
        <strain evidence="1">Expedition CK06-06</strain>
    </source>
</reference>
<protein>
    <recommendedName>
        <fullName evidence="2">Extracellular solute-binding protein family 1</fullName>
    </recommendedName>
</protein>